<comment type="subcellular location">
    <subcellularLocation>
        <location evidence="1">Cell membrane</location>
        <topology evidence="1">Multi-pass membrane protein</topology>
    </subcellularLocation>
</comment>
<feature type="transmembrane region" description="Helical" evidence="7">
    <location>
        <begin position="651"/>
        <end position="670"/>
    </location>
</feature>
<reference evidence="10 11" key="1">
    <citation type="submission" date="2016-10" db="EMBL/GenBank/DDBJ databases">
        <authorList>
            <person name="de Groot N.N."/>
        </authorList>
    </citation>
    <scope>NUCLEOTIDE SEQUENCE [LARGE SCALE GENOMIC DNA]</scope>
    <source>
        <strain evidence="10 11">DSM 20678</strain>
    </source>
</reference>
<feature type="transmembrane region" description="Helical" evidence="7">
    <location>
        <begin position="1009"/>
        <end position="1028"/>
    </location>
</feature>
<dbReference type="Proteomes" id="UP000198577">
    <property type="component" value="Unassembled WGS sequence"/>
</dbReference>
<dbReference type="InterPro" id="IPR038766">
    <property type="entry name" value="Membrane_comp_ABC_pdt"/>
</dbReference>
<evidence type="ECO:0000256" key="1">
    <source>
        <dbReference type="ARBA" id="ARBA00004651"/>
    </source>
</evidence>
<feature type="domain" description="ABC3 transporter permease C-terminal" evidence="8">
    <location>
        <begin position="959"/>
        <end position="1076"/>
    </location>
</feature>
<keyword evidence="2" id="KW-1003">Cell membrane</keyword>
<proteinExistence type="predicted"/>
<dbReference type="Pfam" id="PF02687">
    <property type="entry name" value="FtsX"/>
    <property type="match status" value="2"/>
</dbReference>
<feature type="domain" description="MacB-like periplasmic core" evidence="9">
    <location>
        <begin position="724"/>
        <end position="923"/>
    </location>
</feature>
<protein>
    <submittedName>
        <fullName evidence="10">Putative ABC transport system permease protein</fullName>
    </submittedName>
</protein>
<feature type="transmembrane region" description="Helical" evidence="7">
    <location>
        <begin position="602"/>
        <end position="621"/>
    </location>
</feature>
<evidence type="ECO:0000256" key="4">
    <source>
        <dbReference type="ARBA" id="ARBA00022989"/>
    </source>
</evidence>
<keyword evidence="4 7" id="KW-1133">Transmembrane helix</keyword>
<gene>
    <name evidence="10" type="ORF">SAMN05444406_12429</name>
</gene>
<evidence type="ECO:0000259" key="9">
    <source>
        <dbReference type="Pfam" id="PF12704"/>
    </source>
</evidence>
<dbReference type="InterPro" id="IPR003838">
    <property type="entry name" value="ABC3_permease_C"/>
</dbReference>
<evidence type="ECO:0000313" key="10">
    <source>
        <dbReference type="EMBL" id="SFQ29601.1"/>
    </source>
</evidence>
<evidence type="ECO:0000256" key="6">
    <source>
        <dbReference type="SAM" id="Coils"/>
    </source>
</evidence>
<feature type="domain" description="MacB-like periplasmic core" evidence="9">
    <location>
        <begin position="26"/>
        <end position="224"/>
    </location>
</feature>
<keyword evidence="6" id="KW-0175">Coiled coil</keyword>
<dbReference type="RefSeq" id="WP_092282569.1">
    <property type="nucleotide sequence ID" value="NZ_FOXR01000024.1"/>
</dbReference>
<name>A0A1I5XCE0_9FIRM</name>
<feature type="transmembrane region" description="Helical" evidence="7">
    <location>
        <begin position="723"/>
        <end position="743"/>
    </location>
</feature>
<feature type="transmembrane region" description="Helical" evidence="7">
    <location>
        <begin position="949"/>
        <end position="975"/>
    </location>
</feature>
<feature type="coiled-coil region" evidence="6">
    <location>
        <begin position="232"/>
        <end position="436"/>
    </location>
</feature>
<keyword evidence="11" id="KW-1185">Reference proteome</keyword>
<keyword evidence="5 7" id="KW-0472">Membrane</keyword>
<sequence>MTRAFLKNINRQILNNPRHFLAIFSIVALGVAFFSGVRAACPDMRLTLDKYFDDYNAYDIRVISTYGFEDEDIDAIKRVDGVQAVMPVYFFDGFIVEQDVSHLVSFQSLDLDALESKSLINRPVLIEGRFPVKENEVLMDEALRNNYGYKIGDTIEISAPEGENISDYVSRTTFTVAGFVRSVEYISYERGSSSKGDGIIRGFVYLPKSVYTMPVYTGVYIVVDKQNLSRFSDEYKDLIEDIKQRIQAVGDERNPIRYKRLVEEATSKLQDAKLEVEKAEQDLAKAKQELQEAEKKLREGEKELQNKEKEFWQKIKVSEQELRKAKKDLDAAYDELLQNQQRLQSKEQELAYAKEQLEQFQLQLQESNAALSALQAQIEELTKQLTSLPADSQEALQLQAQIASLQAAYEQNAAQYEQARQQYDAQYEMLKAAEQELNAGKAALDQGFSEYNSKLKEYEAKYREFVRFKKEGERQLLEAKANLEKMRQKYQESLAAYEDGYNEAVAKIEDARAKIEEGEKELSSLSQPEWYILDLSMNSGFSGYEQDTQRVGAIGNVFPLIFFLVAALVSLTNMTRMVEDDRSTIGVLKALGYSNMSIASKYMIYSGLAATGGIFFGWAVGKELFPKVIAEAYGIIYTVPDVLTPLQWDSALLAGIGAFISAVVPAFMVCQKELLGPPAAIMRPRAPQIGKRILLERVPFIWKRLDFSRKVTYRNLFRYKKRLFMTVLGIAGCTALVFTGFGLKNSIGSMVPIQFEEIQKYDMTLMLDTKADAASIERLFDLLDENEDVKATMRCYSTTIDVTANAKTEKAMLLVPQDMDTFNNFVSLRHRQSGQPLELSDEGVVITEKLGKILGVTEGSIIRIQGSDNRVVEVVVSGIAENYIYHYVYLTPSLYQRLYRQAPSVNTVFGQLYDTSEEAQNALSESILQTGAVLSISFIREGREKFNDMIGALDIVVVVLIVSAAALAFVVLFSLTNINVDERRRELATLKVLGFNDFETTMYLYRENLILTVFGIGVGLILGVYLLFFVLDTVEVDVVMFSRRIHWMVYLVSALLTLVFALIVNLLTVRIIRKIDMVESLKSVE</sequence>
<feature type="transmembrane region" description="Helical" evidence="7">
    <location>
        <begin position="551"/>
        <end position="572"/>
    </location>
</feature>
<feature type="domain" description="ABC3 transporter permease C-terminal" evidence="8">
    <location>
        <begin position="556"/>
        <end position="667"/>
    </location>
</feature>
<dbReference type="InterPro" id="IPR025857">
    <property type="entry name" value="MacB_PCD"/>
</dbReference>
<dbReference type="OrthoDB" id="5137249at2"/>
<dbReference type="PANTHER" id="PTHR30287">
    <property type="entry name" value="MEMBRANE COMPONENT OF PREDICTED ABC SUPERFAMILY METABOLITE UPTAKE TRANSPORTER"/>
    <property type="match status" value="1"/>
</dbReference>
<keyword evidence="3 7" id="KW-0812">Transmembrane</keyword>
<accession>A0A1I5XCE0</accession>
<evidence type="ECO:0000313" key="11">
    <source>
        <dbReference type="Proteomes" id="UP000198577"/>
    </source>
</evidence>
<feature type="transmembrane region" description="Helical" evidence="7">
    <location>
        <begin position="1048"/>
        <end position="1072"/>
    </location>
</feature>
<evidence type="ECO:0000256" key="2">
    <source>
        <dbReference type="ARBA" id="ARBA00022475"/>
    </source>
</evidence>
<evidence type="ECO:0000256" key="5">
    <source>
        <dbReference type="ARBA" id="ARBA00023136"/>
    </source>
</evidence>
<dbReference type="AlphaFoldDB" id="A0A1I5XCE0"/>
<feature type="coiled-coil region" evidence="6">
    <location>
        <begin position="469"/>
        <end position="521"/>
    </location>
</feature>
<evidence type="ECO:0000256" key="7">
    <source>
        <dbReference type="SAM" id="Phobius"/>
    </source>
</evidence>
<evidence type="ECO:0000256" key="3">
    <source>
        <dbReference type="ARBA" id="ARBA00022692"/>
    </source>
</evidence>
<dbReference type="STRING" id="937334.SAMN05444406_12429"/>
<organism evidence="10 11">
    <name type="scientific">Caldicoprobacter faecalis</name>
    <dbReference type="NCBI Taxonomy" id="937334"/>
    <lineage>
        <taxon>Bacteria</taxon>
        <taxon>Bacillati</taxon>
        <taxon>Bacillota</taxon>
        <taxon>Clostridia</taxon>
        <taxon>Caldicoprobacterales</taxon>
        <taxon>Caldicoprobacteraceae</taxon>
        <taxon>Caldicoprobacter</taxon>
    </lineage>
</organism>
<dbReference type="PANTHER" id="PTHR30287:SF1">
    <property type="entry name" value="INNER MEMBRANE PROTEIN"/>
    <property type="match status" value="1"/>
</dbReference>
<dbReference type="EMBL" id="FOXR01000024">
    <property type="protein sequence ID" value="SFQ29601.1"/>
    <property type="molecule type" value="Genomic_DNA"/>
</dbReference>
<dbReference type="GO" id="GO:0005886">
    <property type="term" value="C:plasma membrane"/>
    <property type="evidence" value="ECO:0007669"/>
    <property type="project" value="UniProtKB-SubCell"/>
</dbReference>
<evidence type="ECO:0000259" key="8">
    <source>
        <dbReference type="Pfam" id="PF02687"/>
    </source>
</evidence>
<dbReference type="Pfam" id="PF12704">
    <property type="entry name" value="MacB_PCD"/>
    <property type="match status" value="2"/>
</dbReference>
<dbReference type="Gene3D" id="1.10.287.1490">
    <property type="match status" value="1"/>
</dbReference>